<evidence type="ECO:0000256" key="2">
    <source>
        <dbReference type="ARBA" id="ARBA00008711"/>
    </source>
</evidence>
<evidence type="ECO:0000256" key="9">
    <source>
        <dbReference type="HAMAP-Rule" id="MF_00772"/>
    </source>
</evidence>
<sequence length="172" mass="18532">MINRHGTLLIHSPVGKILLAAREGELTHLLFADRQRRPAPMGDDTLAAARILADAEKQLQEYFCGRRRAFDLPLSPSGTAFQLSVWSALLEIPFGETVSYGELARRVGRAKAARAVGAANGANPISIIIPCHRVIGRNRRLTGYGGGLPAKKTLLQLEGGRLEGDQLGNTAD</sequence>
<gene>
    <name evidence="12" type="ORF">KJ970_20860</name>
</gene>
<proteinExistence type="inferred from homology"/>
<dbReference type="PANTHER" id="PTHR10815">
    <property type="entry name" value="METHYLATED-DNA--PROTEIN-CYSTEINE METHYLTRANSFERASE"/>
    <property type="match status" value="1"/>
</dbReference>
<evidence type="ECO:0000259" key="10">
    <source>
        <dbReference type="Pfam" id="PF01035"/>
    </source>
</evidence>
<keyword evidence="5 9" id="KW-0808">Transferase</keyword>
<keyword evidence="7 9" id="KW-0234">DNA repair</keyword>
<evidence type="ECO:0000256" key="1">
    <source>
        <dbReference type="ARBA" id="ARBA00001286"/>
    </source>
</evidence>
<comment type="catalytic activity">
    <reaction evidence="1 9">
        <text>a 4-O-methyl-thymidine in DNA + L-cysteinyl-[protein] = a thymidine in DNA + S-methyl-L-cysteinyl-[protein]</text>
        <dbReference type="Rhea" id="RHEA:53428"/>
        <dbReference type="Rhea" id="RHEA-COMP:10131"/>
        <dbReference type="Rhea" id="RHEA-COMP:10132"/>
        <dbReference type="Rhea" id="RHEA-COMP:13555"/>
        <dbReference type="Rhea" id="RHEA-COMP:13556"/>
        <dbReference type="ChEBI" id="CHEBI:29950"/>
        <dbReference type="ChEBI" id="CHEBI:82612"/>
        <dbReference type="ChEBI" id="CHEBI:137386"/>
        <dbReference type="ChEBI" id="CHEBI:137387"/>
        <dbReference type="EC" id="2.1.1.63"/>
    </reaction>
</comment>
<dbReference type="NCBIfam" id="TIGR00589">
    <property type="entry name" value="ogt"/>
    <property type="match status" value="1"/>
</dbReference>
<dbReference type="InterPro" id="IPR036388">
    <property type="entry name" value="WH-like_DNA-bd_sf"/>
</dbReference>
<dbReference type="EC" id="2.1.1.63" evidence="9"/>
<evidence type="ECO:0000256" key="7">
    <source>
        <dbReference type="ARBA" id="ARBA00023204"/>
    </source>
</evidence>
<evidence type="ECO:0000259" key="11">
    <source>
        <dbReference type="Pfam" id="PF02870"/>
    </source>
</evidence>
<dbReference type="CDD" id="cd06445">
    <property type="entry name" value="ATase"/>
    <property type="match status" value="1"/>
</dbReference>
<dbReference type="PROSITE" id="PS00374">
    <property type="entry name" value="MGMT"/>
    <property type="match status" value="1"/>
</dbReference>
<dbReference type="GO" id="GO:0003908">
    <property type="term" value="F:methylated-DNA-[protein]-cysteine S-methyltransferase activity"/>
    <property type="evidence" value="ECO:0007669"/>
    <property type="project" value="UniProtKB-UniRule"/>
</dbReference>
<dbReference type="GO" id="GO:0006307">
    <property type="term" value="P:DNA alkylation repair"/>
    <property type="evidence" value="ECO:0007669"/>
    <property type="project" value="UniProtKB-UniRule"/>
</dbReference>
<dbReference type="InterPro" id="IPR014048">
    <property type="entry name" value="MethylDNA_cys_MeTrfase_DNA-bd"/>
</dbReference>
<dbReference type="SUPFAM" id="SSF53155">
    <property type="entry name" value="Methylated DNA-protein cysteine methyltransferase domain"/>
    <property type="match status" value="1"/>
</dbReference>
<evidence type="ECO:0000313" key="13">
    <source>
        <dbReference type="Proteomes" id="UP000777784"/>
    </source>
</evidence>
<dbReference type="FunFam" id="1.10.10.10:FF:000214">
    <property type="entry name" value="Methylated-DNA--protein-cysteine methyltransferase"/>
    <property type="match status" value="1"/>
</dbReference>
<dbReference type="Pfam" id="PF02870">
    <property type="entry name" value="Methyltransf_1N"/>
    <property type="match status" value="1"/>
</dbReference>
<comment type="similarity">
    <text evidence="2 9">Belongs to the MGMT family.</text>
</comment>
<comment type="miscellaneous">
    <text evidence="9">This enzyme catalyzes only one turnover and therefore is not strictly catalytic. According to one definition, an enzyme is a biocatalyst that acts repeatedly and over many reaction cycles.</text>
</comment>
<dbReference type="HAMAP" id="MF_00772">
    <property type="entry name" value="OGT"/>
    <property type="match status" value="1"/>
</dbReference>
<feature type="domain" description="Methylated-DNA-[protein]-cysteine S-methyltransferase DNA binding" evidence="10">
    <location>
        <begin position="80"/>
        <end position="159"/>
    </location>
</feature>
<evidence type="ECO:0000256" key="5">
    <source>
        <dbReference type="ARBA" id="ARBA00022679"/>
    </source>
</evidence>
<dbReference type="InterPro" id="IPR008332">
    <property type="entry name" value="MethylG_MeTrfase_N"/>
</dbReference>
<comment type="catalytic activity">
    <reaction evidence="8 9">
        <text>a 6-O-methyl-2'-deoxyguanosine in DNA + L-cysteinyl-[protein] = S-methyl-L-cysteinyl-[protein] + a 2'-deoxyguanosine in DNA</text>
        <dbReference type="Rhea" id="RHEA:24000"/>
        <dbReference type="Rhea" id="RHEA-COMP:10131"/>
        <dbReference type="Rhea" id="RHEA-COMP:10132"/>
        <dbReference type="Rhea" id="RHEA-COMP:11367"/>
        <dbReference type="Rhea" id="RHEA-COMP:11368"/>
        <dbReference type="ChEBI" id="CHEBI:29950"/>
        <dbReference type="ChEBI" id="CHEBI:82612"/>
        <dbReference type="ChEBI" id="CHEBI:85445"/>
        <dbReference type="ChEBI" id="CHEBI:85448"/>
        <dbReference type="EC" id="2.1.1.63"/>
    </reaction>
</comment>
<comment type="function">
    <text evidence="9">Involved in the cellular defense against the biological effects of O6-methylguanine (O6-MeG) and O4-methylthymine (O4-MeT) in DNA. Repairs the methylated nucleobase in DNA by stoichiometrically transferring the methyl group to a cysteine residue in the enzyme. This is a suicide reaction: the enzyme is irreversibly inactivated.</text>
</comment>
<reference evidence="12" key="1">
    <citation type="submission" date="2021-05" db="EMBL/GenBank/DDBJ databases">
        <title>Energy efficiency and biological interactions define the core microbiome of deep oligotrophic groundwater.</title>
        <authorList>
            <person name="Mehrshad M."/>
            <person name="Lopez-Fernandez M."/>
            <person name="Bell E."/>
            <person name="Bernier-Latmani R."/>
            <person name="Bertilsson S."/>
            <person name="Dopson M."/>
        </authorList>
    </citation>
    <scope>NUCLEOTIDE SEQUENCE</scope>
    <source>
        <strain evidence="12">Modern_marine.mb.64</strain>
    </source>
</reference>
<keyword evidence="3 9" id="KW-0963">Cytoplasm</keyword>
<name>A0A948RYJ2_UNCEI</name>
<comment type="subcellular location">
    <subcellularLocation>
        <location evidence="9">Cytoplasm</location>
    </subcellularLocation>
</comment>
<dbReference type="Gene3D" id="3.30.160.70">
    <property type="entry name" value="Methylated DNA-protein cysteine methyltransferase domain"/>
    <property type="match status" value="1"/>
</dbReference>
<dbReference type="InterPro" id="IPR036217">
    <property type="entry name" value="MethylDNA_cys_MeTrfase_DNAb"/>
</dbReference>
<feature type="active site" description="Nucleophile; methyl group acceptor" evidence="9">
    <location>
        <position position="131"/>
    </location>
</feature>
<evidence type="ECO:0000256" key="4">
    <source>
        <dbReference type="ARBA" id="ARBA00022603"/>
    </source>
</evidence>
<dbReference type="AlphaFoldDB" id="A0A948RYJ2"/>
<dbReference type="EMBL" id="JAHJDP010000119">
    <property type="protein sequence ID" value="MBU2693378.1"/>
    <property type="molecule type" value="Genomic_DNA"/>
</dbReference>
<protein>
    <recommendedName>
        <fullName evidence="9">Methylated-DNA--protein-cysteine methyltransferase</fullName>
        <ecNumber evidence="9">2.1.1.63</ecNumber>
    </recommendedName>
    <alternativeName>
        <fullName evidence="9">6-O-methylguanine-DNA methyltransferase</fullName>
        <shortName evidence="9">MGMT</shortName>
    </alternativeName>
    <alternativeName>
        <fullName evidence="9">O-6-methylguanine-DNA-alkyltransferase</fullName>
    </alternativeName>
</protein>
<keyword evidence="4 9" id="KW-0489">Methyltransferase</keyword>
<dbReference type="GO" id="GO:0005737">
    <property type="term" value="C:cytoplasm"/>
    <property type="evidence" value="ECO:0007669"/>
    <property type="project" value="UniProtKB-SubCell"/>
</dbReference>
<dbReference type="Proteomes" id="UP000777784">
    <property type="component" value="Unassembled WGS sequence"/>
</dbReference>
<dbReference type="SUPFAM" id="SSF46767">
    <property type="entry name" value="Methylated DNA-protein cysteine methyltransferase, C-terminal domain"/>
    <property type="match status" value="1"/>
</dbReference>
<dbReference type="PANTHER" id="PTHR10815:SF5">
    <property type="entry name" value="METHYLATED-DNA--PROTEIN-CYSTEINE METHYLTRANSFERASE"/>
    <property type="match status" value="1"/>
</dbReference>
<dbReference type="InterPro" id="IPR001497">
    <property type="entry name" value="MethylDNA_cys_MeTrfase_AS"/>
</dbReference>
<dbReference type="InterPro" id="IPR023546">
    <property type="entry name" value="MGMT"/>
</dbReference>
<evidence type="ECO:0000313" key="12">
    <source>
        <dbReference type="EMBL" id="MBU2693378.1"/>
    </source>
</evidence>
<comment type="caution">
    <text evidence="12">The sequence shown here is derived from an EMBL/GenBank/DDBJ whole genome shotgun (WGS) entry which is preliminary data.</text>
</comment>
<evidence type="ECO:0000256" key="8">
    <source>
        <dbReference type="ARBA" id="ARBA00049348"/>
    </source>
</evidence>
<accession>A0A948RYJ2</accession>
<organism evidence="12 13">
    <name type="scientific">Eiseniibacteriota bacterium</name>
    <dbReference type="NCBI Taxonomy" id="2212470"/>
    <lineage>
        <taxon>Bacteria</taxon>
        <taxon>Candidatus Eiseniibacteriota</taxon>
    </lineage>
</organism>
<evidence type="ECO:0000256" key="6">
    <source>
        <dbReference type="ARBA" id="ARBA00022763"/>
    </source>
</evidence>
<dbReference type="GO" id="GO:0032259">
    <property type="term" value="P:methylation"/>
    <property type="evidence" value="ECO:0007669"/>
    <property type="project" value="UniProtKB-KW"/>
</dbReference>
<evidence type="ECO:0000256" key="3">
    <source>
        <dbReference type="ARBA" id="ARBA00022490"/>
    </source>
</evidence>
<dbReference type="Pfam" id="PF01035">
    <property type="entry name" value="DNA_binding_1"/>
    <property type="match status" value="1"/>
</dbReference>
<keyword evidence="6 9" id="KW-0227">DNA damage</keyword>
<feature type="domain" description="Methylguanine DNA methyltransferase ribonuclease-like" evidence="11">
    <location>
        <begin position="9"/>
        <end position="76"/>
    </location>
</feature>
<dbReference type="Gene3D" id="1.10.10.10">
    <property type="entry name" value="Winged helix-like DNA-binding domain superfamily/Winged helix DNA-binding domain"/>
    <property type="match status" value="1"/>
</dbReference>
<dbReference type="InterPro" id="IPR036631">
    <property type="entry name" value="MGMT_N_sf"/>
</dbReference>